<feature type="compositionally biased region" description="Low complexity" evidence="5">
    <location>
        <begin position="348"/>
        <end position="365"/>
    </location>
</feature>
<evidence type="ECO:0000256" key="2">
    <source>
        <dbReference type="ARBA" id="ARBA00022670"/>
    </source>
</evidence>
<feature type="domain" description="NlpC/P60" evidence="6">
    <location>
        <begin position="886"/>
        <end position="1027"/>
    </location>
</feature>
<protein>
    <submittedName>
        <fullName evidence="7">Putative tail lysin</fullName>
    </submittedName>
</protein>
<dbReference type="KEGG" id="vg:7750976"/>
<accession>C1KFN1</accession>
<dbReference type="PROSITE" id="PS51935">
    <property type="entry name" value="NLPC_P60"/>
    <property type="match status" value="1"/>
</dbReference>
<proteinExistence type="inferred from homology"/>
<evidence type="ECO:0000256" key="1">
    <source>
        <dbReference type="ARBA" id="ARBA00007074"/>
    </source>
</evidence>
<evidence type="ECO:0000313" key="8">
    <source>
        <dbReference type="Proteomes" id="UP000001878"/>
    </source>
</evidence>
<keyword evidence="2" id="KW-0645">Protease</keyword>
<keyword evidence="8" id="KW-1185">Reference proteome</keyword>
<keyword evidence="4" id="KW-0788">Thiol protease</keyword>
<evidence type="ECO:0000256" key="4">
    <source>
        <dbReference type="ARBA" id="ARBA00022807"/>
    </source>
</evidence>
<keyword evidence="3" id="KW-0378">Hydrolase</keyword>
<sequence>MGKEDIMADQARFGRLRLPVITLYIHTEHSVFKVSNAGQNNATQANADQNAFNSDIISFKTTNNMSDDSATFSVVLPLRRNNGVRWDNVISENDIIVIRIDSNEDLLNKGVTATVNNNIMTGIVSEVAIDGEYSSNSEMVQVTGQSFSKVFSQFRIGMISEVEQQLSGMGWLWDSSISPDAYTGSGDSDDSGGSGASVGDFDAGSGSTSEQLKALCKQIGSKTGIKWEFILAQVGVEVGSLDGNSYAAKNDNNFSGIKYANQEGATSGSNATDGAGGAYAHFKSKAYWALAMSNTLAKDDKSTGNALSSAKTVYDFAKGLKAAHYFEADVGQYAAGLDTWYKKITGQSSSTSGSTSGSSSTSSGSSDGGDGTTTDAAIAAEKAASPNGGVAFYDNNVAGIESALIERFKPYIILNYDNNGYTIWSFLDYSNMTSWDTYEKLKDSSNFVNFSGTLYELMQAAQRQPFNEMFFDSTSDGISKLTVRRTPFNPEDWYNLQQVTIGNDAIITKQVSRSAREQYSVFVDNPASGLLSIGVDSLAFGSFPKTNLDLIKVYGYAKMEVSDLYVTGADDKDYSINGGDIKKAKSTNNEKGTMYDYEKVVEFLSTTTSKTNLTQKPLTYSQELANKSNNISMFQASRLVNAYISNAYNLTEVVYNDIMNTDQGGGQANTGTHKLSYTEVSKFIKSSSNLSDFLTKSKPYFKNVSDEELTAIYNASESGKIDKKAYDTAVKNYDKTDSGEKSTSSLLDTDFFQTTLYNWYANNVNFLSGTITILGDPDIRIGTILNDAYDHIRYYIESVSHTFSFTEGFQTEIGVTRGLTYQDGQYDPRFTATYMWGTGIDYQGGYMGEAPVNYLAIDGSGGDGNDSSDGSGAFSGDAGPATAVKAAKYGATFEKSKCKRSEWYVWGGGHGGGNILESSEDPIKLDCSGFISACFNHVGLNINGTTWTFNDSSLFTHVPIPSTSTDGMKIGDCVLLYGCNHIMFYVGGGKLMGWNGNPPTDTSGGCKIVTLSDMQGHHDGYVLRLKG</sequence>
<dbReference type="OrthoDB" id="684at10239"/>
<dbReference type="GO" id="GO:0006508">
    <property type="term" value="P:proteolysis"/>
    <property type="evidence" value="ECO:0007669"/>
    <property type="project" value="UniProtKB-KW"/>
</dbReference>
<feature type="region of interest" description="Disordered" evidence="5">
    <location>
        <begin position="347"/>
        <end position="373"/>
    </location>
</feature>
<dbReference type="Proteomes" id="UP000001878">
    <property type="component" value="Segment"/>
</dbReference>
<organism evidence="7 8">
    <name type="scientific">Lactobacillus phage Lb338-1</name>
    <dbReference type="NCBI Taxonomy" id="2892342"/>
    <lineage>
        <taxon>Viruses</taxon>
        <taxon>Duplodnaviria</taxon>
        <taxon>Heunggongvirae</taxon>
        <taxon>Uroviricota</taxon>
        <taxon>Caudoviricetes</taxon>
        <taxon>Herelleviridae</taxon>
        <taxon>Mooreparkvirus</taxon>
        <taxon>Mooreparkvirus Lb3381</taxon>
    </lineage>
</organism>
<dbReference type="InterPro" id="IPR000064">
    <property type="entry name" value="NLP_P60_dom"/>
</dbReference>
<dbReference type="GeneID" id="7750976"/>
<dbReference type="SUPFAM" id="SSF54001">
    <property type="entry name" value="Cysteine proteinases"/>
    <property type="match status" value="1"/>
</dbReference>
<evidence type="ECO:0000256" key="5">
    <source>
        <dbReference type="SAM" id="MobiDB-lite"/>
    </source>
</evidence>
<dbReference type="RefSeq" id="YP_002790800.1">
    <property type="nucleotide sequence ID" value="NC_012530.1"/>
</dbReference>
<gene>
    <name evidence="7" type="ORF">lb338_phage_121</name>
</gene>
<dbReference type="GO" id="GO:0001897">
    <property type="term" value="P:symbiont-mediated cytolysis of host cell"/>
    <property type="evidence" value="ECO:0007669"/>
    <property type="project" value="UniProtKB-ARBA"/>
</dbReference>
<dbReference type="Pfam" id="PF00877">
    <property type="entry name" value="NLPC_P60"/>
    <property type="match status" value="1"/>
</dbReference>
<feature type="region of interest" description="Disordered" evidence="5">
    <location>
        <begin position="182"/>
        <end position="203"/>
    </location>
</feature>
<comment type="similarity">
    <text evidence="1">Belongs to the peptidase C40 family.</text>
</comment>
<dbReference type="GO" id="GO:0008234">
    <property type="term" value="F:cysteine-type peptidase activity"/>
    <property type="evidence" value="ECO:0007669"/>
    <property type="project" value="UniProtKB-KW"/>
</dbReference>
<evidence type="ECO:0000259" key="6">
    <source>
        <dbReference type="PROSITE" id="PS51935"/>
    </source>
</evidence>
<reference evidence="7 8" key="1">
    <citation type="journal article" date="2009" name="Gene">
        <title>Genome of a virulent bacteriophage Lb338-1 that lyses the probiotic Lactobacillus paracasei cheese strain.</title>
        <authorList>
            <person name="Alemayehu D."/>
            <person name="Ross R.P."/>
            <person name="O'Sullivan O."/>
            <person name="Coffey A."/>
            <person name="Stanton C."/>
            <person name="Fitzgerald G.F."/>
            <person name="McAuliffe O."/>
        </authorList>
    </citation>
    <scope>NUCLEOTIDE SEQUENCE [LARGE SCALE GENOMIC DNA]</scope>
    <source>
        <strain evidence="7">Lb338-1</strain>
    </source>
</reference>
<dbReference type="Gene3D" id="1.10.530.10">
    <property type="match status" value="1"/>
</dbReference>
<dbReference type="EMBL" id="FJ822135">
    <property type="protein sequence ID" value="ACO37042.1"/>
    <property type="molecule type" value="Genomic_DNA"/>
</dbReference>
<evidence type="ECO:0000256" key="3">
    <source>
        <dbReference type="ARBA" id="ARBA00022801"/>
    </source>
</evidence>
<dbReference type="InterPro" id="IPR038765">
    <property type="entry name" value="Papain-like_cys_pep_sf"/>
</dbReference>
<dbReference type="Gene3D" id="3.90.1720.10">
    <property type="entry name" value="endopeptidase domain like (from Nostoc punctiforme)"/>
    <property type="match status" value="1"/>
</dbReference>
<evidence type="ECO:0000313" key="7">
    <source>
        <dbReference type="EMBL" id="ACO37042.1"/>
    </source>
</evidence>
<name>C1KFN1_9CAUD</name>